<dbReference type="AlphaFoldDB" id="A0A0L8FP79"/>
<gene>
    <name evidence="1" type="ORF">OCBIM_22012082mg</name>
</gene>
<protein>
    <submittedName>
        <fullName evidence="1">Uncharacterized protein</fullName>
    </submittedName>
</protein>
<name>A0A0L8FP79_OCTBM</name>
<proteinExistence type="predicted"/>
<dbReference type="EMBL" id="KQ428014">
    <property type="protein sequence ID" value="KOF66494.1"/>
    <property type="molecule type" value="Genomic_DNA"/>
</dbReference>
<organism evidence="1">
    <name type="scientific">Octopus bimaculoides</name>
    <name type="common">California two-spotted octopus</name>
    <dbReference type="NCBI Taxonomy" id="37653"/>
    <lineage>
        <taxon>Eukaryota</taxon>
        <taxon>Metazoa</taxon>
        <taxon>Spiralia</taxon>
        <taxon>Lophotrochozoa</taxon>
        <taxon>Mollusca</taxon>
        <taxon>Cephalopoda</taxon>
        <taxon>Coleoidea</taxon>
        <taxon>Octopodiformes</taxon>
        <taxon>Octopoda</taxon>
        <taxon>Incirrata</taxon>
        <taxon>Octopodidae</taxon>
        <taxon>Octopus</taxon>
    </lineage>
</organism>
<reference evidence="1" key="1">
    <citation type="submission" date="2015-07" db="EMBL/GenBank/DDBJ databases">
        <title>MeaNS - Measles Nucleotide Surveillance Program.</title>
        <authorList>
            <person name="Tran T."/>
            <person name="Druce J."/>
        </authorList>
    </citation>
    <scope>NUCLEOTIDE SEQUENCE</scope>
    <source>
        <strain evidence="1">UCB-OBI-ISO-001</strain>
        <tissue evidence="1">Gonad</tissue>
    </source>
</reference>
<sequence>MIHTGAIYNLDCLRSRPFCQASLCGCDYQEQQRRYVLHVGDSHRHILNACLR</sequence>
<accession>A0A0L8FP79</accession>
<evidence type="ECO:0000313" key="1">
    <source>
        <dbReference type="EMBL" id="KOF66494.1"/>
    </source>
</evidence>